<dbReference type="Proteomes" id="UP000823941">
    <property type="component" value="Chromosome 25"/>
</dbReference>
<reference evidence="2 3" key="1">
    <citation type="submission" date="2021-06" db="EMBL/GenBank/DDBJ databases">
        <title>A haploid diamondback moth (Plutella xylostella L.) genome assembly resolves 31 chromosomes and identifies a diamide resistance mutation.</title>
        <authorList>
            <person name="Ward C.M."/>
            <person name="Perry K.D."/>
            <person name="Baker G."/>
            <person name="Powis K."/>
            <person name="Heckel D.G."/>
            <person name="Baxter S.W."/>
        </authorList>
    </citation>
    <scope>NUCLEOTIDE SEQUENCE [LARGE SCALE GENOMIC DNA]</scope>
    <source>
        <strain evidence="2 3">LV</strain>
        <tissue evidence="2">Single pupa</tissue>
    </source>
</reference>
<protein>
    <submittedName>
        <fullName evidence="2">Uncharacterized protein</fullName>
    </submittedName>
</protein>
<organism evidence="2 3">
    <name type="scientific">Plutella xylostella</name>
    <name type="common">Diamondback moth</name>
    <name type="synonym">Plutella maculipennis</name>
    <dbReference type="NCBI Taxonomy" id="51655"/>
    <lineage>
        <taxon>Eukaryota</taxon>
        <taxon>Metazoa</taxon>
        <taxon>Ecdysozoa</taxon>
        <taxon>Arthropoda</taxon>
        <taxon>Hexapoda</taxon>
        <taxon>Insecta</taxon>
        <taxon>Pterygota</taxon>
        <taxon>Neoptera</taxon>
        <taxon>Endopterygota</taxon>
        <taxon>Lepidoptera</taxon>
        <taxon>Glossata</taxon>
        <taxon>Ditrysia</taxon>
        <taxon>Yponomeutoidea</taxon>
        <taxon>Plutellidae</taxon>
        <taxon>Plutella</taxon>
    </lineage>
</organism>
<sequence length="75" mass="8143">MVVRRGGCEFPRVGATSRRKSHTAAAAAAARGFNVGLSIDHQSPPENRPRLPHTTSTSILLRDSLDTSQKDVLYL</sequence>
<feature type="region of interest" description="Disordered" evidence="1">
    <location>
        <begin position="37"/>
        <end position="56"/>
    </location>
</feature>
<accession>A0ABQ7PYM2</accession>
<dbReference type="EMBL" id="JAHIBW010000025">
    <property type="protein sequence ID" value="KAG7297984.1"/>
    <property type="molecule type" value="Genomic_DNA"/>
</dbReference>
<comment type="caution">
    <text evidence="2">The sequence shown here is derived from an EMBL/GenBank/DDBJ whole genome shotgun (WGS) entry which is preliminary data.</text>
</comment>
<evidence type="ECO:0000313" key="2">
    <source>
        <dbReference type="EMBL" id="KAG7297984.1"/>
    </source>
</evidence>
<gene>
    <name evidence="2" type="ORF">JYU34_018744</name>
</gene>
<name>A0ABQ7PYM2_PLUXY</name>
<evidence type="ECO:0000313" key="3">
    <source>
        <dbReference type="Proteomes" id="UP000823941"/>
    </source>
</evidence>
<evidence type="ECO:0000256" key="1">
    <source>
        <dbReference type="SAM" id="MobiDB-lite"/>
    </source>
</evidence>
<keyword evidence="3" id="KW-1185">Reference proteome</keyword>
<proteinExistence type="predicted"/>